<evidence type="ECO:0000256" key="1">
    <source>
        <dbReference type="SAM" id="MobiDB-lite"/>
    </source>
</evidence>
<feature type="region of interest" description="Disordered" evidence="1">
    <location>
        <begin position="434"/>
        <end position="469"/>
    </location>
</feature>
<accession>A0A517NZM4</accession>
<dbReference type="PANTHER" id="PTHR37836:SF2">
    <property type="entry name" value="DUF4038 DOMAIN-CONTAINING PROTEIN"/>
    <property type="match status" value="1"/>
</dbReference>
<dbReference type="Proteomes" id="UP000319817">
    <property type="component" value="Chromosome"/>
</dbReference>
<dbReference type="Gene3D" id="2.60.120.1620">
    <property type="match status" value="1"/>
</dbReference>
<organism evidence="5 6">
    <name type="scientific">Stieleria marina</name>
    <dbReference type="NCBI Taxonomy" id="1930275"/>
    <lineage>
        <taxon>Bacteria</taxon>
        <taxon>Pseudomonadati</taxon>
        <taxon>Planctomycetota</taxon>
        <taxon>Planctomycetia</taxon>
        <taxon>Pirellulales</taxon>
        <taxon>Pirellulaceae</taxon>
        <taxon>Stieleria</taxon>
    </lineage>
</organism>
<evidence type="ECO:0008006" key="7">
    <source>
        <dbReference type="Google" id="ProtNLM"/>
    </source>
</evidence>
<protein>
    <recommendedName>
        <fullName evidence="7">DUF5060 domain-containing protein</fullName>
    </recommendedName>
</protein>
<evidence type="ECO:0000259" key="3">
    <source>
        <dbReference type="Pfam" id="PF12904"/>
    </source>
</evidence>
<dbReference type="PANTHER" id="PTHR37836">
    <property type="entry name" value="LMO1036 PROTEIN"/>
    <property type="match status" value="1"/>
</dbReference>
<dbReference type="Gene3D" id="2.60.40.10">
    <property type="entry name" value="Immunoglobulins"/>
    <property type="match status" value="1"/>
</dbReference>
<evidence type="ECO:0000259" key="4">
    <source>
        <dbReference type="Pfam" id="PF16586"/>
    </source>
</evidence>
<dbReference type="Pfam" id="PF12904">
    <property type="entry name" value="Collagen_bind_2"/>
    <property type="match status" value="1"/>
</dbReference>
<sequence length="1067" mass="118044" precursor="true">MDVNLSDVTSPYFLSPHVNLNLRRVLFCLSFFCFVASANAQQPTASSDLVFAEKDGLLAVEAEHFFEQTANEKRAFYLVAPGSTPDITPDGDPVHIAGASGGAYLEILPDTRRTHADKLIRGTNFSPEAGEMAVLSYKVNVTNPGRYYFWVRAYSTGSEDNGLHVGVDGTWPDSGQRLQWCEGKKTWRWDSKQRTEKQHCGEPGKIFIDIDKAGLHTIQFSMREDGFEFDKWLMTKDPKFARPDDIGPKTLINQGTPPAAFPFVAAPPAPKKENKPAAVRAKNAAGTNRSLRLPAKSFVLAGTGYYLDQGKWAAINPDKNKTAKTEITFEYPTGKYNVTLQAVGESDGQSTYQVSLDADVLGDFKCPLSTETFEEGKKFHKTWPGVMITDGTVLKIQSTIASKDGDEFSRARWAAITLTPADDATRKAAAPFLAKQPQAKAQAKSAPKSSPTKPVSNLPRIEPRQADGDGSVVVTGELKTWHKITLTLNGPYAHEQDNEPNPFTDYRMMVDFRHSDGTTFSVPGYFAADGDAGNTSAQSGTQWRAHFAPDRQGAWNYKVRFFEGKNTALRADAHAKPVSPFNGVAGLLGVTASDKTGRDLRAKGRLQYVGKRYLQHAGSKEYFLKAGADAPETLLGYVDFDNTIAGKAKKVPLKTWEPHVKDWRSGDPTWKDGKGKGLIGAVNYLAGKGCNAFSFLTYNAGGDGDNVWPFIDRDDKMHYDCSKLDQWGMVFDHGTNLGMYLHFKMQETENDDHKKGKGGGNVPECLDGGNLGPQRMLYCRELIARYGHNLALNWNLGEENTQTHQQQVDMINYIANLDAYDNNIVIHTFPGEQDKVYRPLLGDKSKLTGMSLQNSGIQDTHWQTVKWVTESTSAGKPWIVAFDESGSAAHAQCPDIGYKGFDGRDKTGKMTYTPNEVRQQTLWGQLMGGGAGVEYYFGYQFVENDLVCEDWRSRDKSWDYCRIALEFFRNNQIPVQDMVPSDDLLGLDTKSNKAYCLAKPGEIYLVYVAHSQSIMLDLSGQTGSFQASLFNPRTGEMKAGQLIAGGSKVDLIQPDAENDWVTVLRKK</sequence>
<evidence type="ECO:0000313" key="6">
    <source>
        <dbReference type="Proteomes" id="UP000319817"/>
    </source>
</evidence>
<feature type="signal peptide" evidence="2">
    <location>
        <begin position="1"/>
        <end position="40"/>
    </location>
</feature>
<dbReference type="EMBL" id="CP036526">
    <property type="protein sequence ID" value="QDT12562.1"/>
    <property type="molecule type" value="Genomic_DNA"/>
</dbReference>
<gene>
    <name evidence="5" type="ORF">K239x_45720</name>
</gene>
<feature type="domain" description="Putative collagen-binding" evidence="3">
    <location>
        <begin position="979"/>
        <end position="1064"/>
    </location>
</feature>
<dbReference type="InterPro" id="IPR024749">
    <property type="entry name" value="Collagen-bd_put"/>
</dbReference>
<evidence type="ECO:0000313" key="5">
    <source>
        <dbReference type="EMBL" id="QDT12562.1"/>
    </source>
</evidence>
<dbReference type="InterPro" id="IPR032260">
    <property type="entry name" value="DUF5060"/>
</dbReference>
<keyword evidence="6" id="KW-1185">Reference proteome</keyword>
<feature type="chain" id="PRO_5022015565" description="DUF5060 domain-containing protein" evidence="2">
    <location>
        <begin position="41"/>
        <end position="1067"/>
    </location>
</feature>
<dbReference type="AlphaFoldDB" id="A0A517NZM4"/>
<keyword evidence="2" id="KW-0732">Signal</keyword>
<dbReference type="Gene3D" id="3.20.20.80">
    <property type="entry name" value="Glycosidases"/>
    <property type="match status" value="1"/>
</dbReference>
<dbReference type="RefSeq" id="WP_419189253.1">
    <property type="nucleotide sequence ID" value="NZ_CP036526.1"/>
</dbReference>
<feature type="domain" description="DUF5060" evidence="4">
    <location>
        <begin position="478"/>
        <end position="561"/>
    </location>
</feature>
<reference evidence="5 6" key="1">
    <citation type="submission" date="2019-02" db="EMBL/GenBank/DDBJ databases">
        <title>Deep-cultivation of Planctomycetes and their phenomic and genomic characterization uncovers novel biology.</title>
        <authorList>
            <person name="Wiegand S."/>
            <person name="Jogler M."/>
            <person name="Boedeker C."/>
            <person name="Pinto D."/>
            <person name="Vollmers J."/>
            <person name="Rivas-Marin E."/>
            <person name="Kohn T."/>
            <person name="Peeters S.H."/>
            <person name="Heuer A."/>
            <person name="Rast P."/>
            <person name="Oberbeckmann S."/>
            <person name="Bunk B."/>
            <person name="Jeske O."/>
            <person name="Meyerdierks A."/>
            <person name="Storesund J.E."/>
            <person name="Kallscheuer N."/>
            <person name="Luecker S."/>
            <person name="Lage O.M."/>
            <person name="Pohl T."/>
            <person name="Merkel B.J."/>
            <person name="Hornburger P."/>
            <person name="Mueller R.-W."/>
            <person name="Bruemmer F."/>
            <person name="Labrenz M."/>
            <person name="Spormann A.M."/>
            <person name="Op den Camp H."/>
            <person name="Overmann J."/>
            <person name="Amann R."/>
            <person name="Jetten M.S.M."/>
            <person name="Mascher T."/>
            <person name="Medema M.H."/>
            <person name="Devos D.P."/>
            <person name="Kaster A.-K."/>
            <person name="Ovreas L."/>
            <person name="Rohde M."/>
            <person name="Galperin M.Y."/>
            <person name="Jogler C."/>
        </authorList>
    </citation>
    <scope>NUCLEOTIDE SEQUENCE [LARGE SCALE GENOMIC DNA]</scope>
    <source>
        <strain evidence="5 6">K23_9</strain>
    </source>
</reference>
<dbReference type="Pfam" id="PF16586">
    <property type="entry name" value="DUF5060"/>
    <property type="match status" value="1"/>
</dbReference>
<evidence type="ECO:0000256" key="2">
    <source>
        <dbReference type="SAM" id="SignalP"/>
    </source>
</evidence>
<proteinExistence type="predicted"/>
<name>A0A517NZM4_9BACT</name>
<feature type="compositionally biased region" description="Low complexity" evidence="1">
    <location>
        <begin position="434"/>
        <end position="454"/>
    </location>
</feature>
<dbReference type="InterPro" id="IPR013783">
    <property type="entry name" value="Ig-like_fold"/>
</dbReference>